<dbReference type="SFLD" id="SFLDG01129">
    <property type="entry name" value="C1.5:_HAD__Beta-PGM__Phosphata"/>
    <property type="match status" value="1"/>
</dbReference>
<dbReference type="InterPro" id="IPR023198">
    <property type="entry name" value="PGP-like_dom2"/>
</dbReference>
<dbReference type="EMBL" id="QFOI01000019">
    <property type="protein sequence ID" value="PZP51859.1"/>
    <property type="molecule type" value="Genomic_DNA"/>
</dbReference>
<dbReference type="InterPro" id="IPR023214">
    <property type="entry name" value="HAD_sf"/>
</dbReference>
<dbReference type="Gene3D" id="3.40.50.1000">
    <property type="entry name" value="HAD superfamily/HAD-like"/>
    <property type="match status" value="1"/>
</dbReference>
<dbReference type="Gene3D" id="1.10.150.240">
    <property type="entry name" value="Putative phosphatase, domain 2"/>
    <property type="match status" value="1"/>
</dbReference>
<dbReference type="SFLD" id="SFLDS00003">
    <property type="entry name" value="Haloacid_Dehalogenase"/>
    <property type="match status" value="1"/>
</dbReference>
<dbReference type="Pfam" id="PF13419">
    <property type="entry name" value="HAD_2"/>
    <property type="match status" value="1"/>
</dbReference>
<dbReference type="Proteomes" id="UP000249645">
    <property type="component" value="Unassembled WGS sequence"/>
</dbReference>
<dbReference type="CDD" id="cd02603">
    <property type="entry name" value="HAD_sEH-N_like"/>
    <property type="match status" value="1"/>
</dbReference>
<comment type="caution">
    <text evidence="1">The sequence shown here is derived from an EMBL/GenBank/DDBJ whole genome shotgun (WGS) entry which is preliminary data.</text>
</comment>
<protein>
    <submittedName>
        <fullName evidence="1">HAD family phosphatase</fullName>
    </submittedName>
</protein>
<dbReference type="NCBIfam" id="TIGR01509">
    <property type="entry name" value="HAD-SF-IA-v3"/>
    <property type="match status" value="1"/>
</dbReference>
<dbReference type="PANTHER" id="PTHR43611:SF3">
    <property type="entry name" value="FLAVIN MONONUCLEOTIDE HYDROLASE 1, CHLOROPLATIC"/>
    <property type="match status" value="1"/>
</dbReference>
<accession>A0A2W5HDR2</accession>
<evidence type="ECO:0000313" key="1">
    <source>
        <dbReference type="EMBL" id="PZP51859.1"/>
    </source>
</evidence>
<dbReference type="PANTHER" id="PTHR43611">
    <property type="entry name" value="ALPHA-D-GLUCOSE 1-PHOSPHATE PHOSPHATASE"/>
    <property type="match status" value="1"/>
</dbReference>
<dbReference type="InterPro" id="IPR006439">
    <property type="entry name" value="HAD-SF_hydro_IA"/>
</dbReference>
<sequence length="205" mass="23773">MRTIKNVIFDLGNVFIDIDFNKTKESFEKYGISDYAAKFSQHHASPFFQQFETGKITPNEFLDSFRQEFSTDITNEQIKDAWNAMLGNFSKEKMDWLKSVSKSYRTFLFSNTNKIHQDFFELLCIKEIGQSLPSFFEHAYYSHDLGLRKPSVESFKKILEEQQLKKEETLFVDDTIGNIEGAKKAGLATFFLDVPNGKKLTNIVL</sequence>
<dbReference type="InterPro" id="IPR036412">
    <property type="entry name" value="HAD-like_sf"/>
</dbReference>
<dbReference type="AlphaFoldDB" id="A0A2W5HDR2"/>
<dbReference type="InterPro" id="IPR041492">
    <property type="entry name" value="HAD_2"/>
</dbReference>
<organism evidence="1 2">
    <name type="scientific">Pseudopedobacter saltans</name>
    <dbReference type="NCBI Taxonomy" id="151895"/>
    <lineage>
        <taxon>Bacteria</taxon>
        <taxon>Pseudomonadati</taxon>
        <taxon>Bacteroidota</taxon>
        <taxon>Sphingobacteriia</taxon>
        <taxon>Sphingobacteriales</taxon>
        <taxon>Sphingobacteriaceae</taxon>
        <taxon>Pseudopedobacter</taxon>
    </lineage>
</organism>
<gene>
    <name evidence="1" type="ORF">DI598_02135</name>
</gene>
<proteinExistence type="predicted"/>
<dbReference type="SUPFAM" id="SSF56784">
    <property type="entry name" value="HAD-like"/>
    <property type="match status" value="1"/>
</dbReference>
<evidence type="ECO:0000313" key="2">
    <source>
        <dbReference type="Proteomes" id="UP000249645"/>
    </source>
</evidence>
<reference evidence="1 2" key="1">
    <citation type="submission" date="2017-11" db="EMBL/GenBank/DDBJ databases">
        <title>Infants hospitalized years apart are colonized by the same room-sourced microbial strains.</title>
        <authorList>
            <person name="Brooks B."/>
            <person name="Olm M.R."/>
            <person name="Firek B.A."/>
            <person name="Baker R."/>
            <person name="Thomas B.C."/>
            <person name="Morowitz M.J."/>
            <person name="Banfield J.F."/>
        </authorList>
    </citation>
    <scope>NUCLEOTIDE SEQUENCE [LARGE SCALE GENOMIC DNA]</scope>
    <source>
        <strain evidence="1">S2_009_000_R2_76</strain>
    </source>
</reference>
<dbReference type="NCBIfam" id="TIGR01549">
    <property type="entry name" value="HAD-SF-IA-v1"/>
    <property type="match status" value="1"/>
</dbReference>
<name>A0A2W5HDR2_9SPHI</name>